<dbReference type="InterPro" id="IPR001763">
    <property type="entry name" value="Rhodanese-like_dom"/>
</dbReference>
<dbReference type="CDD" id="cd00158">
    <property type="entry name" value="RHOD"/>
    <property type="match status" value="1"/>
</dbReference>
<gene>
    <name evidence="2" type="ORF">H9895_02575</name>
</gene>
<reference evidence="2" key="1">
    <citation type="journal article" date="2021" name="PeerJ">
        <title>Extensive microbial diversity within the chicken gut microbiome revealed by metagenomics and culture.</title>
        <authorList>
            <person name="Gilroy R."/>
            <person name="Ravi A."/>
            <person name="Getino M."/>
            <person name="Pursley I."/>
            <person name="Horton D.L."/>
            <person name="Alikhan N.F."/>
            <person name="Baker D."/>
            <person name="Gharbi K."/>
            <person name="Hall N."/>
            <person name="Watson M."/>
            <person name="Adriaenssens E.M."/>
            <person name="Foster-Nyarko E."/>
            <person name="Jarju S."/>
            <person name="Secka A."/>
            <person name="Antonio M."/>
            <person name="Oren A."/>
            <person name="Chaudhuri R.R."/>
            <person name="La Ragione R."/>
            <person name="Hildebrand F."/>
            <person name="Pallen M.J."/>
        </authorList>
    </citation>
    <scope>NUCLEOTIDE SEQUENCE</scope>
    <source>
        <strain evidence="2">CHK169-2315</strain>
    </source>
</reference>
<feature type="domain" description="Rhodanese" evidence="1">
    <location>
        <begin position="15"/>
        <end position="98"/>
    </location>
</feature>
<dbReference type="SUPFAM" id="SSF52821">
    <property type="entry name" value="Rhodanese/Cell cycle control phosphatase"/>
    <property type="match status" value="1"/>
</dbReference>
<dbReference type="InterPro" id="IPR036873">
    <property type="entry name" value="Rhodanese-like_dom_sf"/>
</dbReference>
<dbReference type="Pfam" id="PF00581">
    <property type="entry name" value="Rhodanese"/>
    <property type="match status" value="1"/>
</dbReference>
<accession>A0A9D1TK32</accession>
<name>A0A9D1TK32_9BACI</name>
<sequence length="98" mass="10869">MSEMTAEQLEEKMNAGETLHIVDVRELDEVANGMVPGAINIPLSEFADRYTELEKEKEYILICAAGGRSAKAQMFLEAQGYHCINMVDGMNGWTGEVK</sequence>
<dbReference type="Gene3D" id="3.40.250.10">
    <property type="entry name" value="Rhodanese-like domain"/>
    <property type="match status" value="1"/>
</dbReference>
<proteinExistence type="predicted"/>
<dbReference type="SMART" id="SM00450">
    <property type="entry name" value="RHOD"/>
    <property type="match status" value="1"/>
</dbReference>
<evidence type="ECO:0000313" key="2">
    <source>
        <dbReference type="EMBL" id="HIV73947.1"/>
    </source>
</evidence>
<dbReference type="PANTHER" id="PTHR43031:SF17">
    <property type="entry name" value="SULFURTRANSFERASE YTWF-RELATED"/>
    <property type="match status" value="1"/>
</dbReference>
<organism evidence="2 3">
    <name type="scientific">Candidatus Pseudogracilibacillus intestinigallinarum</name>
    <dbReference type="NCBI Taxonomy" id="2838742"/>
    <lineage>
        <taxon>Bacteria</taxon>
        <taxon>Bacillati</taxon>
        <taxon>Bacillota</taxon>
        <taxon>Bacilli</taxon>
        <taxon>Bacillales</taxon>
        <taxon>Bacillaceae</taxon>
        <taxon>Pseudogracilibacillus</taxon>
    </lineage>
</organism>
<protein>
    <submittedName>
        <fullName evidence="2">Rhodanese-like domain-containing protein</fullName>
    </submittedName>
</protein>
<dbReference type="PANTHER" id="PTHR43031">
    <property type="entry name" value="FAD-DEPENDENT OXIDOREDUCTASE"/>
    <property type="match status" value="1"/>
</dbReference>
<comment type="caution">
    <text evidence="2">The sequence shown here is derived from an EMBL/GenBank/DDBJ whole genome shotgun (WGS) entry which is preliminary data.</text>
</comment>
<reference evidence="2" key="2">
    <citation type="submission" date="2021-04" db="EMBL/GenBank/DDBJ databases">
        <authorList>
            <person name="Gilroy R."/>
        </authorList>
    </citation>
    <scope>NUCLEOTIDE SEQUENCE</scope>
    <source>
        <strain evidence="2">CHK169-2315</strain>
    </source>
</reference>
<dbReference type="EMBL" id="DXHX01000035">
    <property type="protein sequence ID" value="HIV73947.1"/>
    <property type="molecule type" value="Genomic_DNA"/>
</dbReference>
<dbReference type="Proteomes" id="UP000823937">
    <property type="component" value="Unassembled WGS sequence"/>
</dbReference>
<dbReference type="PROSITE" id="PS50206">
    <property type="entry name" value="RHODANESE_3"/>
    <property type="match status" value="1"/>
</dbReference>
<dbReference type="InterPro" id="IPR050229">
    <property type="entry name" value="GlpE_sulfurtransferase"/>
</dbReference>
<evidence type="ECO:0000313" key="3">
    <source>
        <dbReference type="Proteomes" id="UP000823937"/>
    </source>
</evidence>
<evidence type="ECO:0000259" key="1">
    <source>
        <dbReference type="PROSITE" id="PS50206"/>
    </source>
</evidence>
<dbReference type="AlphaFoldDB" id="A0A9D1TK32"/>